<gene>
    <name evidence="3" type="ORF">ABXR19_01820</name>
</gene>
<evidence type="ECO:0000256" key="1">
    <source>
        <dbReference type="ARBA" id="ARBA00006336"/>
    </source>
</evidence>
<keyword evidence="2 3" id="KW-0378">Hydrolase</keyword>
<evidence type="ECO:0000313" key="4">
    <source>
        <dbReference type="Proteomes" id="UP001549691"/>
    </source>
</evidence>
<dbReference type="PANTHER" id="PTHR11080">
    <property type="entry name" value="PYRAZINAMIDASE/NICOTINAMIDASE"/>
    <property type="match status" value="1"/>
</dbReference>
<dbReference type="GO" id="GO:0016787">
    <property type="term" value="F:hydrolase activity"/>
    <property type="evidence" value="ECO:0007669"/>
    <property type="project" value="UniProtKB-KW"/>
</dbReference>
<dbReference type="RefSeq" id="WP_354599373.1">
    <property type="nucleotide sequence ID" value="NZ_JBEWZI010000002.1"/>
</dbReference>
<protein>
    <submittedName>
        <fullName evidence="3">Cysteine hydrolase</fullName>
    </submittedName>
</protein>
<dbReference type="EMBL" id="JBEWZI010000002">
    <property type="protein sequence ID" value="MET7012908.1"/>
    <property type="molecule type" value="Genomic_DNA"/>
</dbReference>
<evidence type="ECO:0000313" key="3">
    <source>
        <dbReference type="EMBL" id="MET7012908.1"/>
    </source>
</evidence>
<organism evidence="3 4">
    <name type="scientific">Uliginosibacterium flavum</name>
    <dbReference type="NCBI Taxonomy" id="1396831"/>
    <lineage>
        <taxon>Bacteria</taxon>
        <taxon>Pseudomonadati</taxon>
        <taxon>Pseudomonadota</taxon>
        <taxon>Betaproteobacteria</taxon>
        <taxon>Rhodocyclales</taxon>
        <taxon>Zoogloeaceae</taxon>
        <taxon>Uliginosibacterium</taxon>
    </lineage>
</organism>
<dbReference type="Proteomes" id="UP001549691">
    <property type="component" value="Unassembled WGS sequence"/>
</dbReference>
<proteinExistence type="inferred from homology"/>
<comment type="similarity">
    <text evidence="1">Belongs to the isochorismatase family.</text>
</comment>
<comment type="caution">
    <text evidence="3">The sequence shown here is derived from an EMBL/GenBank/DDBJ whole genome shotgun (WGS) entry which is preliminary data.</text>
</comment>
<dbReference type="SUPFAM" id="SSF52499">
    <property type="entry name" value="Isochorismatase-like hydrolases"/>
    <property type="match status" value="1"/>
</dbReference>
<reference evidence="3 4" key="1">
    <citation type="submission" date="2024-07" db="EMBL/GenBank/DDBJ databases">
        <title>Uliginosibacterium flavum JJ3220;KACC:17644.</title>
        <authorList>
            <person name="Kim M.K."/>
        </authorList>
    </citation>
    <scope>NUCLEOTIDE SEQUENCE [LARGE SCALE GENOMIC DNA]</scope>
    <source>
        <strain evidence="3 4">KACC:17644</strain>
    </source>
</reference>
<evidence type="ECO:0000256" key="2">
    <source>
        <dbReference type="ARBA" id="ARBA00022801"/>
    </source>
</evidence>
<sequence>MAQSRLHLLIIDPQNDFCDLPAAYCPPDPLSGLPMTPALPVTGAHADMQRLAALIDAGRAGLSEITVTLDSHQHLDIAHPTFWCDASGAAIAPFTPITAADVYAGKFQPRLAEAQGRVLAYLDALEAAGRYTHMVWPVHCEIGTWGHNIHHDLRLALNRWEEQRLAIVGKVVKGTNPWTEHFSAIMAEVPDSADVSTQLNAELIAQLQRADRLYIAGEAGSHCVKATVEHIVDNFEHADLHKLVLIEDCISPVGGFEVNQAEFLSSMRARGLQIARASDVLAELQADI</sequence>
<dbReference type="InterPro" id="IPR036380">
    <property type="entry name" value="Isochorismatase-like_sf"/>
</dbReference>
<keyword evidence="4" id="KW-1185">Reference proteome</keyword>
<dbReference type="Gene3D" id="3.40.50.850">
    <property type="entry name" value="Isochorismatase-like"/>
    <property type="match status" value="1"/>
</dbReference>
<dbReference type="InterPro" id="IPR052347">
    <property type="entry name" value="Isochorismatase_Nicotinamidase"/>
</dbReference>
<name>A0ABV2TG58_9RHOO</name>
<accession>A0ABV2TG58</accession>
<dbReference type="PANTHER" id="PTHR11080:SF2">
    <property type="entry name" value="LD05707P"/>
    <property type="match status" value="1"/>
</dbReference>